<sequence length="141" mass="14376">MHRSIALALAVALGAAPALAQTPAPPANGNASAAQVEAMRTLREAEEGLRDVLKRLEEGTIPASGATSRLRQALNEVERAMLRLPADSRRGAPWQTAVKEVSEAMAMVREEGGDVAAARTAAGEALATLPALAGAETGTGG</sequence>
<organism evidence="2 3">
    <name type="scientific">Falsiroseomonas algicola</name>
    <dbReference type="NCBI Taxonomy" id="2716930"/>
    <lineage>
        <taxon>Bacteria</taxon>
        <taxon>Pseudomonadati</taxon>
        <taxon>Pseudomonadota</taxon>
        <taxon>Alphaproteobacteria</taxon>
        <taxon>Acetobacterales</taxon>
        <taxon>Roseomonadaceae</taxon>
        <taxon>Falsiroseomonas</taxon>
    </lineage>
</organism>
<name>A0A6M1LV75_9PROT</name>
<gene>
    <name evidence="2" type="ORF">G3576_25300</name>
</gene>
<proteinExistence type="predicted"/>
<dbReference type="AlphaFoldDB" id="A0A6M1LV75"/>
<dbReference type="RefSeq" id="WP_164697268.1">
    <property type="nucleotide sequence ID" value="NZ_JAAIKB010000014.1"/>
</dbReference>
<evidence type="ECO:0000313" key="3">
    <source>
        <dbReference type="Proteomes" id="UP000475385"/>
    </source>
</evidence>
<evidence type="ECO:0000256" key="1">
    <source>
        <dbReference type="SAM" id="SignalP"/>
    </source>
</evidence>
<reference evidence="2 3" key="1">
    <citation type="submission" date="2020-02" db="EMBL/GenBank/DDBJ databases">
        <authorList>
            <person name="Kim H.M."/>
            <person name="Jeon C.O."/>
        </authorList>
    </citation>
    <scope>NUCLEOTIDE SEQUENCE [LARGE SCALE GENOMIC DNA]</scope>
    <source>
        <strain evidence="2 3">PeD5</strain>
    </source>
</reference>
<feature type="signal peptide" evidence="1">
    <location>
        <begin position="1"/>
        <end position="20"/>
    </location>
</feature>
<accession>A0A6M1LV75</accession>
<dbReference type="EMBL" id="JAAIKB010000014">
    <property type="protein sequence ID" value="NGM23354.1"/>
    <property type="molecule type" value="Genomic_DNA"/>
</dbReference>
<feature type="chain" id="PRO_5027017975" evidence="1">
    <location>
        <begin position="21"/>
        <end position="141"/>
    </location>
</feature>
<evidence type="ECO:0000313" key="2">
    <source>
        <dbReference type="EMBL" id="NGM23354.1"/>
    </source>
</evidence>
<reference evidence="2 3" key="2">
    <citation type="submission" date="2020-03" db="EMBL/GenBank/DDBJ databases">
        <title>Roseomonas stagni sp. nov., isolated from pond water in Japan.</title>
        <authorList>
            <person name="Furuhata K."/>
            <person name="Miyamoto H."/>
            <person name="Goto K."/>
        </authorList>
    </citation>
    <scope>NUCLEOTIDE SEQUENCE [LARGE SCALE GENOMIC DNA]</scope>
    <source>
        <strain evidence="2 3">PeD5</strain>
    </source>
</reference>
<protein>
    <submittedName>
        <fullName evidence="2">Uncharacterized protein</fullName>
    </submittedName>
</protein>
<dbReference type="Proteomes" id="UP000475385">
    <property type="component" value="Unassembled WGS sequence"/>
</dbReference>
<keyword evidence="1" id="KW-0732">Signal</keyword>
<keyword evidence="3" id="KW-1185">Reference proteome</keyword>
<comment type="caution">
    <text evidence="2">The sequence shown here is derived from an EMBL/GenBank/DDBJ whole genome shotgun (WGS) entry which is preliminary data.</text>
</comment>